<name>A0A4Y2TCK6_ARAVE</name>
<comment type="caution">
    <text evidence="1">The sequence shown here is derived from an EMBL/GenBank/DDBJ whole genome shotgun (WGS) entry which is preliminary data.</text>
</comment>
<dbReference type="EMBL" id="BGPR01026991">
    <property type="protein sequence ID" value="GBN97139.1"/>
    <property type="molecule type" value="Genomic_DNA"/>
</dbReference>
<dbReference type="AlphaFoldDB" id="A0A4Y2TCK6"/>
<keyword evidence="2" id="KW-1185">Reference proteome</keyword>
<protein>
    <submittedName>
        <fullName evidence="1">Uncharacterized protein</fullName>
    </submittedName>
</protein>
<sequence>MPDKPSKTAVRRPAHVSKLEVFNKLSNFLDNNDDWQYLLSEEMLLHFRSVSDKLYSEKRLRKLLSRRYGITVLISTSMKCIENVVSFRPVASKI</sequence>
<accession>A0A4Y2TCK6</accession>
<organism evidence="1 2">
    <name type="scientific">Araneus ventricosus</name>
    <name type="common">Orbweaver spider</name>
    <name type="synonym">Epeira ventricosa</name>
    <dbReference type="NCBI Taxonomy" id="182803"/>
    <lineage>
        <taxon>Eukaryota</taxon>
        <taxon>Metazoa</taxon>
        <taxon>Ecdysozoa</taxon>
        <taxon>Arthropoda</taxon>
        <taxon>Chelicerata</taxon>
        <taxon>Arachnida</taxon>
        <taxon>Araneae</taxon>
        <taxon>Araneomorphae</taxon>
        <taxon>Entelegynae</taxon>
        <taxon>Araneoidea</taxon>
        <taxon>Araneidae</taxon>
        <taxon>Araneus</taxon>
    </lineage>
</organism>
<gene>
    <name evidence="1" type="ORF">AVEN_84311_1</name>
</gene>
<evidence type="ECO:0000313" key="1">
    <source>
        <dbReference type="EMBL" id="GBN97139.1"/>
    </source>
</evidence>
<reference evidence="1 2" key="1">
    <citation type="journal article" date="2019" name="Sci. Rep.">
        <title>Orb-weaving spider Araneus ventricosus genome elucidates the spidroin gene catalogue.</title>
        <authorList>
            <person name="Kono N."/>
            <person name="Nakamura H."/>
            <person name="Ohtoshi R."/>
            <person name="Moran D.A.P."/>
            <person name="Shinohara A."/>
            <person name="Yoshida Y."/>
            <person name="Fujiwara M."/>
            <person name="Mori M."/>
            <person name="Tomita M."/>
            <person name="Arakawa K."/>
        </authorList>
    </citation>
    <scope>NUCLEOTIDE SEQUENCE [LARGE SCALE GENOMIC DNA]</scope>
</reference>
<evidence type="ECO:0000313" key="2">
    <source>
        <dbReference type="Proteomes" id="UP000499080"/>
    </source>
</evidence>
<proteinExistence type="predicted"/>
<dbReference type="Proteomes" id="UP000499080">
    <property type="component" value="Unassembled WGS sequence"/>
</dbReference>